<dbReference type="RefSeq" id="WP_112750100.1">
    <property type="nucleotide sequence ID" value="NZ_QMFY01000029.1"/>
</dbReference>
<keyword evidence="1" id="KW-1133">Transmembrane helix</keyword>
<feature type="transmembrane region" description="Helical" evidence="1">
    <location>
        <begin position="20"/>
        <end position="40"/>
    </location>
</feature>
<reference evidence="2 3" key="1">
    <citation type="submission" date="2018-06" db="EMBL/GenBank/DDBJ databases">
        <title>Chryseolinea flavus sp. nov., a member of the phylum Bacteroidetes isolated from soil.</title>
        <authorList>
            <person name="Li Y."/>
            <person name="Wang J."/>
        </authorList>
    </citation>
    <scope>NUCLEOTIDE SEQUENCE [LARGE SCALE GENOMIC DNA]</scope>
    <source>
        <strain evidence="2 3">SDU1-6</strain>
    </source>
</reference>
<keyword evidence="1" id="KW-0812">Transmembrane</keyword>
<keyword evidence="1" id="KW-0472">Membrane</keyword>
<organism evidence="2 3">
    <name type="scientific">Pseudochryseolinea flava</name>
    <dbReference type="NCBI Taxonomy" id="2059302"/>
    <lineage>
        <taxon>Bacteria</taxon>
        <taxon>Pseudomonadati</taxon>
        <taxon>Bacteroidota</taxon>
        <taxon>Cytophagia</taxon>
        <taxon>Cytophagales</taxon>
        <taxon>Fulvivirgaceae</taxon>
        <taxon>Pseudochryseolinea</taxon>
    </lineage>
</organism>
<evidence type="ECO:0000256" key="1">
    <source>
        <dbReference type="SAM" id="Phobius"/>
    </source>
</evidence>
<dbReference type="GO" id="GO:0008168">
    <property type="term" value="F:methyltransferase activity"/>
    <property type="evidence" value="ECO:0007669"/>
    <property type="project" value="UniProtKB-KW"/>
</dbReference>
<keyword evidence="3" id="KW-1185">Reference proteome</keyword>
<sequence length="254" mass="29599">METVVRKPFQGVLNIVRFNWHFYLIASAVVVALFILCAFVDSAMYWIYITVAAVIVLATAISLSVSYYVYDRSRLYDFSWFERIHLPQRLINIHAGFDETSAVIKARFPLATLSVFDFYDREKHTEISIERARKAYPPFEGTMKVTTDTLPSSAGSADVIFNIFALHEVRLREERIQFLKRQVELLHDDGQCIVVEHLRDVPNFLAYNIGFFHFYSRREWNANFHEAGLHLDTHFNITPFVSVFILRKRHGNTP</sequence>
<keyword evidence="2" id="KW-0808">Transferase</keyword>
<accession>A0A364XTZ7</accession>
<proteinExistence type="predicted"/>
<evidence type="ECO:0000313" key="2">
    <source>
        <dbReference type="EMBL" id="RAV97716.1"/>
    </source>
</evidence>
<protein>
    <submittedName>
        <fullName evidence="2">Methyltransferase</fullName>
    </submittedName>
</protein>
<dbReference type="EMBL" id="QMFY01000029">
    <property type="protein sequence ID" value="RAV97716.1"/>
    <property type="molecule type" value="Genomic_DNA"/>
</dbReference>
<comment type="caution">
    <text evidence="2">The sequence shown here is derived from an EMBL/GenBank/DDBJ whole genome shotgun (WGS) entry which is preliminary data.</text>
</comment>
<evidence type="ECO:0000313" key="3">
    <source>
        <dbReference type="Proteomes" id="UP000251889"/>
    </source>
</evidence>
<keyword evidence="2" id="KW-0489">Methyltransferase</keyword>
<gene>
    <name evidence="2" type="ORF">DQQ10_27135</name>
</gene>
<dbReference type="Gene3D" id="3.40.50.150">
    <property type="entry name" value="Vaccinia Virus protein VP39"/>
    <property type="match status" value="1"/>
</dbReference>
<dbReference type="GO" id="GO:0032259">
    <property type="term" value="P:methylation"/>
    <property type="evidence" value="ECO:0007669"/>
    <property type="project" value="UniProtKB-KW"/>
</dbReference>
<dbReference type="OrthoDB" id="9810615at2"/>
<dbReference type="InterPro" id="IPR029063">
    <property type="entry name" value="SAM-dependent_MTases_sf"/>
</dbReference>
<dbReference type="Proteomes" id="UP000251889">
    <property type="component" value="Unassembled WGS sequence"/>
</dbReference>
<dbReference type="SUPFAM" id="SSF53335">
    <property type="entry name" value="S-adenosyl-L-methionine-dependent methyltransferases"/>
    <property type="match status" value="1"/>
</dbReference>
<feature type="transmembrane region" description="Helical" evidence="1">
    <location>
        <begin position="47"/>
        <end position="70"/>
    </location>
</feature>
<dbReference type="AlphaFoldDB" id="A0A364XTZ7"/>
<name>A0A364XTZ7_9BACT</name>